<gene>
    <name evidence="1" type="ORF">DI555_14140</name>
</gene>
<reference evidence="1 2" key="1">
    <citation type="submission" date="2017-08" db="EMBL/GenBank/DDBJ databases">
        <title>Infants hospitalized years apart are colonized by the same room-sourced microbial strains.</title>
        <authorList>
            <person name="Brooks B."/>
            <person name="Olm M.R."/>
            <person name="Firek B.A."/>
            <person name="Baker R."/>
            <person name="Thomas B.C."/>
            <person name="Morowitz M.J."/>
            <person name="Banfield J.F."/>
        </authorList>
    </citation>
    <scope>NUCLEOTIDE SEQUENCE [LARGE SCALE GENOMIC DNA]</scope>
    <source>
        <strain evidence="1">S2_005_002_R2_33</strain>
    </source>
</reference>
<name>A0A2W5NU56_9SPHN</name>
<comment type="caution">
    <text evidence="1">The sequence shown here is derived from an EMBL/GenBank/DDBJ whole genome shotgun (WGS) entry which is preliminary data.</text>
</comment>
<dbReference type="Proteomes" id="UP000249082">
    <property type="component" value="Unassembled WGS sequence"/>
</dbReference>
<proteinExistence type="predicted"/>
<protein>
    <submittedName>
        <fullName evidence="1">Uncharacterized protein</fullName>
    </submittedName>
</protein>
<dbReference type="EMBL" id="QFPX01000010">
    <property type="protein sequence ID" value="PZQ54195.1"/>
    <property type="molecule type" value="Genomic_DNA"/>
</dbReference>
<sequence length="72" mass="8214">MAEWSRIMGVELSPWEAKTLRRLSRAYVNQRAEARSPACIEPLCKGDQETARSRVETQFASLFAALQRRTST</sequence>
<organism evidence="1 2">
    <name type="scientific">Novosphingobium pentaromativorans</name>
    <dbReference type="NCBI Taxonomy" id="205844"/>
    <lineage>
        <taxon>Bacteria</taxon>
        <taxon>Pseudomonadati</taxon>
        <taxon>Pseudomonadota</taxon>
        <taxon>Alphaproteobacteria</taxon>
        <taxon>Sphingomonadales</taxon>
        <taxon>Sphingomonadaceae</taxon>
        <taxon>Novosphingobium</taxon>
    </lineage>
</organism>
<accession>A0A2W5NU56</accession>
<evidence type="ECO:0000313" key="2">
    <source>
        <dbReference type="Proteomes" id="UP000249082"/>
    </source>
</evidence>
<dbReference type="AlphaFoldDB" id="A0A2W5NU56"/>
<evidence type="ECO:0000313" key="1">
    <source>
        <dbReference type="EMBL" id="PZQ54195.1"/>
    </source>
</evidence>